<gene>
    <name evidence="1" type="ORF">FA95DRAFT_1603325</name>
</gene>
<comment type="caution">
    <text evidence="1">The sequence shown here is derived from an EMBL/GenBank/DDBJ whole genome shotgun (WGS) entry which is preliminary data.</text>
</comment>
<protein>
    <submittedName>
        <fullName evidence="1">Uncharacterized protein</fullName>
    </submittedName>
</protein>
<evidence type="ECO:0000313" key="1">
    <source>
        <dbReference type="EMBL" id="KAI0050685.1"/>
    </source>
</evidence>
<accession>A0ACB8S473</accession>
<reference evidence="1" key="2">
    <citation type="journal article" date="2022" name="New Phytol.">
        <title>Evolutionary transition to the ectomycorrhizal habit in the genomes of a hyperdiverse lineage of mushroom-forming fungi.</title>
        <authorList>
            <person name="Looney B."/>
            <person name="Miyauchi S."/>
            <person name="Morin E."/>
            <person name="Drula E."/>
            <person name="Courty P.E."/>
            <person name="Kohler A."/>
            <person name="Kuo A."/>
            <person name="LaButti K."/>
            <person name="Pangilinan J."/>
            <person name="Lipzen A."/>
            <person name="Riley R."/>
            <person name="Andreopoulos W."/>
            <person name="He G."/>
            <person name="Johnson J."/>
            <person name="Nolan M."/>
            <person name="Tritt A."/>
            <person name="Barry K.W."/>
            <person name="Grigoriev I.V."/>
            <person name="Nagy L.G."/>
            <person name="Hibbett D."/>
            <person name="Henrissat B."/>
            <person name="Matheny P.B."/>
            <person name="Labbe J."/>
            <person name="Martin F.M."/>
        </authorList>
    </citation>
    <scope>NUCLEOTIDE SEQUENCE</scope>
    <source>
        <strain evidence="1">FP105234-sp</strain>
    </source>
</reference>
<dbReference type="EMBL" id="MU275859">
    <property type="protein sequence ID" value="KAI0050685.1"/>
    <property type="molecule type" value="Genomic_DNA"/>
</dbReference>
<proteinExistence type="predicted"/>
<dbReference type="Proteomes" id="UP000814033">
    <property type="component" value="Unassembled WGS sequence"/>
</dbReference>
<organism evidence="1 2">
    <name type="scientific">Auriscalpium vulgare</name>
    <dbReference type="NCBI Taxonomy" id="40419"/>
    <lineage>
        <taxon>Eukaryota</taxon>
        <taxon>Fungi</taxon>
        <taxon>Dikarya</taxon>
        <taxon>Basidiomycota</taxon>
        <taxon>Agaricomycotina</taxon>
        <taxon>Agaricomycetes</taxon>
        <taxon>Russulales</taxon>
        <taxon>Auriscalpiaceae</taxon>
        <taxon>Auriscalpium</taxon>
    </lineage>
</organism>
<evidence type="ECO:0000313" key="2">
    <source>
        <dbReference type="Proteomes" id="UP000814033"/>
    </source>
</evidence>
<keyword evidence="2" id="KW-1185">Reference proteome</keyword>
<sequence>MGNPNAASSPLCRQSSYMSTLTANGLVIDDTDPTHVHLKISSSTLTAPGRKEASGCDTERSDDVIQFFEDTLGGNSSRTHPAACLSEAAQFFFSRPASFTPPISPDLLTRVLCKAMGYSDCVNFNSEFYPPTEFVVYLEFIEDKARGNSNRIHPAASPYEAAHNFFSQSAFPPAFTPSFPRNLVTPVFSDPLRFTVYAGHALAFTSQTYLAELLFNSLGLKGFGPCPSTQFWEPAESLVGAVYHFLLRRAASVSTELPPRSPALNSEAMARGAEYELLRLVDQCPDLTEASPRMLSRALYRSIGLETDPCPTLPDPASAIHAEFLDDQRHYTPDRAVPAKTQADAAYNYLRRRSLRLPLMLAVSQEAEQWRDLRGKPATLAYQGCD</sequence>
<reference evidence="1" key="1">
    <citation type="submission" date="2021-02" db="EMBL/GenBank/DDBJ databases">
        <authorList>
            <consortium name="DOE Joint Genome Institute"/>
            <person name="Ahrendt S."/>
            <person name="Looney B.P."/>
            <person name="Miyauchi S."/>
            <person name="Morin E."/>
            <person name="Drula E."/>
            <person name="Courty P.E."/>
            <person name="Chicoki N."/>
            <person name="Fauchery L."/>
            <person name="Kohler A."/>
            <person name="Kuo A."/>
            <person name="Labutti K."/>
            <person name="Pangilinan J."/>
            <person name="Lipzen A."/>
            <person name="Riley R."/>
            <person name="Andreopoulos W."/>
            <person name="He G."/>
            <person name="Johnson J."/>
            <person name="Barry K.W."/>
            <person name="Grigoriev I.V."/>
            <person name="Nagy L."/>
            <person name="Hibbett D."/>
            <person name="Henrissat B."/>
            <person name="Matheny P.B."/>
            <person name="Labbe J."/>
            <person name="Martin F."/>
        </authorList>
    </citation>
    <scope>NUCLEOTIDE SEQUENCE</scope>
    <source>
        <strain evidence="1">FP105234-sp</strain>
    </source>
</reference>
<name>A0ACB8S473_9AGAM</name>